<evidence type="ECO:0000313" key="2">
    <source>
        <dbReference type="EMBL" id="KZP10947.1"/>
    </source>
</evidence>
<protein>
    <submittedName>
        <fullName evidence="2">Uncharacterized protein</fullName>
    </submittedName>
</protein>
<evidence type="ECO:0000313" key="3">
    <source>
        <dbReference type="Proteomes" id="UP000076532"/>
    </source>
</evidence>
<gene>
    <name evidence="2" type="ORF">FIBSPDRAFT_1051053</name>
</gene>
<dbReference type="SUPFAM" id="SSF50685">
    <property type="entry name" value="Barwin-like endoglucanases"/>
    <property type="match status" value="1"/>
</dbReference>
<evidence type="ECO:0000256" key="1">
    <source>
        <dbReference type="SAM" id="SignalP"/>
    </source>
</evidence>
<reference evidence="2 3" key="1">
    <citation type="journal article" date="2016" name="Mol. Biol. Evol.">
        <title>Comparative Genomics of Early-Diverging Mushroom-Forming Fungi Provides Insights into the Origins of Lignocellulose Decay Capabilities.</title>
        <authorList>
            <person name="Nagy L.G."/>
            <person name="Riley R."/>
            <person name="Tritt A."/>
            <person name="Adam C."/>
            <person name="Daum C."/>
            <person name="Floudas D."/>
            <person name="Sun H."/>
            <person name="Yadav J.S."/>
            <person name="Pangilinan J."/>
            <person name="Larsson K.H."/>
            <person name="Matsuura K."/>
            <person name="Barry K."/>
            <person name="Labutti K."/>
            <person name="Kuo R."/>
            <person name="Ohm R.A."/>
            <person name="Bhattacharya S.S."/>
            <person name="Shirouzu T."/>
            <person name="Yoshinaga Y."/>
            <person name="Martin F.M."/>
            <person name="Grigoriev I.V."/>
            <person name="Hibbett D.S."/>
        </authorList>
    </citation>
    <scope>NUCLEOTIDE SEQUENCE [LARGE SCALE GENOMIC DNA]</scope>
    <source>
        <strain evidence="2 3">CBS 109695</strain>
    </source>
</reference>
<keyword evidence="3" id="KW-1185">Reference proteome</keyword>
<dbReference type="OrthoDB" id="623670at2759"/>
<proteinExistence type="predicted"/>
<dbReference type="STRING" id="436010.A0A165ZUR1"/>
<feature type="chain" id="PRO_5007870287" evidence="1">
    <location>
        <begin position="22"/>
        <end position="106"/>
    </location>
</feature>
<dbReference type="InterPro" id="IPR036908">
    <property type="entry name" value="RlpA-like_sf"/>
</dbReference>
<name>A0A165ZUR1_9AGAM</name>
<accession>A0A165ZUR1</accession>
<organism evidence="2 3">
    <name type="scientific">Athelia psychrophila</name>
    <dbReference type="NCBI Taxonomy" id="1759441"/>
    <lineage>
        <taxon>Eukaryota</taxon>
        <taxon>Fungi</taxon>
        <taxon>Dikarya</taxon>
        <taxon>Basidiomycota</taxon>
        <taxon>Agaricomycotina</taxon>
        <taxon>Agaricomycetes</taxon>
        <taxon>Agaricomycetidae</taxon>
        <taxon>Atheliales</taxon>
        <taxon>Atheliaceae</taxon>
        <taxon>Athelia</taxon>
    </lineage>
</organism>
<feature type="signal peptide" evidence="1">
    <location>
        <begin position="1"/>
        <end position="21"/>
    </location>
</feature>
<keyword evidence="1" id="KW-0732">Signal</keyword>
<sequence>MFFSRRTVSLVLAAATTLVKAQSEVGDGTFFETGLGACGVYNVDTDYIVAVSEALFDSYTETSPGNPNTNVLCNRPISISCALPPLSHICLPSLPLTFLLASQTAA</sequence>
<dbReference type="AlphaFoldDB" id="A0A165ZUR1"/>
<dbReference type="Proteomes" id="UP000076532">
    <property type="component" value="Unassembled WGS sequence"/>
</dbReference>
<dbReference type="CDD" id="cd22191">
    <property type="entry name" value="DPBB_RlpA_EXP_N-like"/>
    <property type="match status" value="1"/>
</dbReference>
<dbReference type="EMBL" id="KV417671">
    <property type="protein sequence ID" value="KZP10947.1"/>
    <property type="molecule type" value="Genomic_DNA"/>
</dbReference>